<evidence type="ECO:0000256" key="1">
    <source>
        <dbReference type="ARBA" id="ARBA00001936"/>
    </source>
</evidence>
<dbReference type="Proteomes" id="UP000789739">
    <property type="component" value="Unassembled WGS sequence"/>
</dbReference>
<dbReference type="SMART" id="SM01011">
    <property type="entry name" value="AMP_N"/>
    <property type="match status" value="1"/>
</dbReference>
<keyword evidence="3" id="KW-0479">Metal-binding</keyword>
<dbReference type="InterPro" id="IPR007865">
    <property type="entry name" value="Aminopep_P_N"/>
</dbReference>
<dbReference type="Gene3D" id="3.90.230.10">
    <property type="entry name" value="Creatinase/methionine aminopeptidase superfamily"/>
    <property type="match status" value="1"/>
</dbReference>
<dbReference type="InterPro" id="IPR052433">
    <property type="entry name" value="X-Pro_dipept-like"/>
</dbReference>
<evidence type="ECO:0000256" key="6">
    <source>
        <dbReference type="SAM" id="MobiDB-lite"/>
    </source>
</evidence>
<keyword evidence="4" id="KW-0378">Hydrolase</keyword>
<evidence type="ECO:0000313" key="9">
    <source>
        <dbReference type="Proteomes" id="UP000789739"/>
    </source>
</evidence>
<accession>A0A9N9CFG4</accession>
<comment type="caution">
    <text evidence="8">The sequence shown here is derived from an EMBL/GenBank/DDBJ whole genome shotgun (WGS) entry which is preliminary data.</text>
</comment>
<dbReference type="PANTHER" id="PTHR43226">
    <property type="entry name" value="XAA-PRO AMINOPEPTIDASE 3"/>
    <property type="match status" value="1"/>
</dbReference>
<comment type="similarity">
    <text evidence="2">Belongs to the peptidase M24B family.</text>
</comment>
<dbReference type="GO" id="GO:0006508">
    <property type="term" value="P:proteolysis"/>
    <property type="evidence" value="ECO:0007669"/>
    <property type="project" value="TreeGrafter"/>
</dbReference>
<protein>
    <submittedName>
        <fullName evidence="8">6502_t:CDS:1</fullName>
    </submittedName>
</protein>
<dbReference type="PANTHER" id="PTHR43226:SF4">
    <property type="entry name" value="XAA-PRO AMINOPEPTIDASE 3"/>
    <property type="match status" value="1"/>
</dbReference>
<comment type="cofactor">
    <cofactor evidence="1">
        <name>Mn(2+)</name>
        <dbReference type="ChEBI" id="CHEBI:29035"/>
    </cofactor>
</comment>
<dbReference type="GO" id="GO:0070006">
    <property type="term" value="F:metalloaminopeptidase activity"/>
    <property type="evidence" value="ECO:0007669"/>
    <property type="project" value="InterPro"/>
</dbReference>
<evidence type="ECO:0000259" key="7">
    <source>
        <dbReference type="SMART" id="SM01011"/>
    </source>
</evidence>
<dbReference type="GO" id="GO:0005739">
    <property type="term" value="C:mitochondrion"/>
    <property type="evidence" value="ECO:0007669"/>
    <property type="project" value="TreeGrafter"/>
</dbReference>
<evidence type="ECO:0000256" key="4">
    <source>
        <dbReference type="ARBA" id="ARBA00022801"/>
    </source>
</evidence>
<feature type="region of interest" description="Disordered" evidence="6">
    <location>
        <begin position="1"/>
        <end position="20"/>
    </location>
</feature>
<evidence type="ECO:0000313" key="8">
    <source>
        <dbReference type="EMBL" id="CAG8601571.1"/>
    </source>
</evidence>
<dbReference type="Pfam" id="PF05195">
    <property type="entry name" value="AMP_N"/>
    <property type="match status" value="1"/>
</dbReference>
<evidence type="ECO:0000256" key="5">
    <source>
        <dbReference type="ARBA" id="ARBA00023211"/>
    </source>
</evidence>
<name>A0A9N9CFG4_9GLOM</name>
<evidence type="ECO:0000256" key="2">
    <source>
        <dbReference type="ARBA" id="ARBA00008766"/>
    </source>
</evidence>
<keyword evidence="5" id="KW-0464">Manganese</keyword>
<dbReference type="GO" id="GO:0030145">
    <property type="term" value="F:manganese ion binding"/>
    <property type="evidence" value="ECO:0007669"/>
    <property type="project" value="InterPro"/>
</dbReference>
<organism evidence="8 9">
    <name type="scientific">Paraglomus brasilianum</name>
    <dbReference type="NCBI Taxonomy" id="144538"/>
    <lineage>
        <taxon>Eukaryota</taxon>
        <taxon>Fungi</taxon>
        <taxon>Fungi incertae sedis</taxon>
        <taxon>Mucoromycota</taxon>
        <taxon>Glomeromycotina</taxon>
        <taxon>Glomeromycetes</taxon>
        <taxon>Paraglomerales</taxon>
        <taxon>Paraglomeraceae</taxon>
        <taxon>Paraglomus</taxon>
    </lineage>
</organism>
<dbReference type="OrthoDB" id="4215474at2759"/>
<dbReference type="SUPFAM" id="SSF55920">
    <property type="entry name" value="Creatinase/aminopeptidase"/>
    <property type="match status" value="1"/>
</dbReference>
<dbReference type="Gene3D" id="3.40.350.10">
    <property type="entry name" value="Creatinase/prolidase N-terminal domain"/>
    <property type="match status" value="1"/>
</dbReference>
<dbReference type="InterPro" id="IPR036005">
    <property type="entry name" value="Creatinase/aminopeptidase-like"/>
</dbReference>
<sequence>MSRQYGQPTPQTHPHLLKPGEITPGISAAEYELRRTQLMKLLPENSVAISLGYRTRYMSNKVLIQISSIYVVSISSLFDFLRLTALIEKLNTYELGFNEPDAAMILEKNSSPRGYKMTMFVPPKNQGIEMWDGSRTGVHGAIDVFGADEAMESAKFNMKVRDIVKNYQEIYIDLPPRTNLLSAENVTKNFNRTRGIAFLSWFRKMSDFLDRLALHRYFTGLNDQANEIKPLSRIVQNLRIIKSSSEIKLMRQAGEITGKAFIETMRYTKPGLLEHDLYAKIDFECRTRGAEYLAYVPVVAGGPNALTMHYVSNNMPLRNGDMVLMDAGGEYHGYACDMTRTWPVNGKFTGPQRELYEVVLKVNRECIKLCTEKHGISLNGIHDLSLKLMNEELSQLGFRLSEGDLDRTLYPHHVGHYLGLDVHDTPDLDRSRKLKEGMVVTIEPGLYVPFKNEYPEQYRGIGIRIEDNVLVGETEPIVLSVTAPKEVVDIQYCMANLEGWD</sequence>
<evidence type="ECO:0000256" key="3">
    <source>
        <dbReference type="ARBA" id="ARBA00022723"/>
    </source>
</evidence>
<feature type="compositionally biased region" description="Polar residues" evidence="6">
    <location>
        <begin position="1"/>
        <end position="12"/>
    </location>
</feature>
<keyword evidence="9" id="KW-1185">Reference proteome</keyword>
<dbReference type="Pfam" id="PF00557">
    <property type="entry name" value="Peptidase_M24"/>
    <property type="match status" value="1"/>
</dbReference>
<gene>
    <name evidence="8" type="ORF">PBRASI_LOCUS7671</name>
</gene>
<dbReference type="InterPro" id="IPR029149">
    <property type="entry name" value="Creatin/AminoP/Spt16_N"/>
</dbReference>
<reference evidence="8" key="1">
    <citation type="submission" date="2021-06" db="EMBL/GenBank/DDBJ databases">
        <authorList>
            <person name="Kallberg Y."/>
            <person name="Tangrot J."/>
            <person name="Rosling A."/>
        </authorList>
    </citation>
    <scope>NUCLEOTIDE SEQUENCE</scope>
    <source>
        <strain evidence="8">BR232B</strain>
    </source>
</reference>
<dbReference type="AlphaFoldDB" id="A0A9N9CFG4"/>
<dbReference type="SUPFAM" id="SSF53092">
    <property type="entry name" value="Creatinase/prolidase N-terminal domain"/>
    <property type="match status" value="1"/>
</dbReference>
<dbReference type="InterPro" id="IPR000994">
    <property type="entry name" value="Pept_M24"/>
</dbReference>
<proteinExistence type="inferred from homology"/>
<dbReference type="CDD" id="cd01087">
    <property type="entry name" value="Prolidase"/>
    <property type="match status" value="1"/>
</dbReference>
<feature type="domain" description="Aminopeptidase P N-terminal" evidence="7">
    <location>
        <begin position="26"/>
        <end position="181"/>
    </location>
</feature>
<dbReference type="EMBL" id="CAJVPI010001222">
    <property type="protein sequence ID" value="CAG8601571.1"/>
    <property type="molecule type" value="Genomic_DNA"/>
</dbReference>